<evidence type="ECO:0000313" key="1">
    <source>
        <dbReference type="EMBL" id="EEP80581.1"/>
    </source>
</evidence>
<dbReference type="AlphaFoldDB" id="C4JSI4"/>
<dbReference type="KEGG" id="ure:UREG_05423"/>
<keyword evidence="2" id="KW-1185">Reference proteome</keyword>
<dbReference type="Gene3D" id="3.80.10.10">
    <property type="entry name" value="Ribonuclease Inhibitor"/>
    <property type="match status" value="1"/>
</dbReference>
<reference evidence="2" key="1">
    <citation type="journal article" date="2009" name="Genome Res.">
        <title>Comparative genomic analyses of the human fungal pathogens Coccidioides and their relatives.</title>
        <authorList>
            <person name="Sharpton T.J."/>
            <person name="Stajich J.E."/>
            <person name="Rounsley S.D."/>
            <person name="Gardner M.J."/>
            <person name="Wortman J.R."/>
            <person name="Jordar V.S."/>
            <person name="Maiti R."/>
            <person name="Kodira C.D."/>
            <person name="Neafsey D.E."/>
            <person name="Zeng Q."/>
            <person name="Hung C.-Y."/>
            <person name="McMahan C."/>
            <person name="Muszewska A."/>
            <person name="Grynberg M."/>
            <person name="Mandel M.A."/>
            <person name="Kellner E.M."/>
            <person name="Barker B.M."/>
            <person name="Galgiani J.N."/>
            <person name="Orbach M.J."/>
            <person name="Kirkland T.N."/>
            <person name="Cole G.T."/>
            <person name="Henn M.R."/>
            <person name="Birren B.W."/>
            <person name="Taylor J.W."/>
        </authorList>
    </citation>
    <scope>NUCLEOTIDE SEQUENCE [LARGE SCALE GENOMIC DNA]</scope>
    <source>
        <strain evidence="2">UAMH 1704</strain>
    </source>
</reference>
<dbReference type="InParanoid" id="C4JSI4"/>
<evidence type="ECO:0000313" key="2">
    <source>
        <dbReference type="Proteomes" id="UP000002058"/>
    </source>
</evidence>
<dbReference type="Proteomes" id="UP000002058">
    <property type="component" value="Unassembled WGS sequence"/>
</dbReference>
<gene>
    <name evidence="1" type="ORF">UREG_05423</name>
</gene>
<name>C4JSI4_UNCRE</name>
<dbReference type="eggNOG" id="ENOG502S8UP">
    <property type="taxonomic scope" value="Eukaryota"/>
</dbReference>
<dbReference type="VEuPathDB" id="FungiDB:UREG_05423"/>
<dbReference type="RefSeq" id="XP_002584734.1">
    <property type="nucleotide sequence ID" value="XM_002584688.1"/>
</dbReference>
<dbReference type="HOGENOM" id="CLU_034857_1_0_1"/>
<organism evidence="1 2">
    <name type="scientific">Uncinocarpus reesii (strain UAMH 1704)</name>
    <dbReference type="NCBI Taxonomy" id="336963"/>
    <lineage>
        <taxon>Eukaryota</taxon>
        <taxon>Fungi</taxon>
        <taxon>Dikarya</taxon>
        <taxon>Ascomycota</taxon>
        <taxon>Pezizomycotina</taxon>
        <taxon>Eurotiomycetes</taxon>
        <taxon>Eurotiomycetidae</taxon>
        <taxon>Onygenales</taxon>
        <taxon>Onygenaceae</taxon>
        <taxon>Uncinocarpus</taxon>
    </lineage>
</organism>
<dbReference type="SUPFAM" id="SSF52047">
    <property type="entry name" value="RNI-like"/>
    <property type="match status" value="1"/>
</dbReference>
<accession>C4JSI4</accession>
<dbReference type="InterPro" id="IPR032675">
    <property type="entry name" value="LRR_dom_sf"/>
</dbReference>
<dbReference type="PANTHER" id="PTHR42057">
    <property type="entry name" value="F-BOX DOMAIN PROTEIN (AFU_ORTHOLOGUE AFUA_4G00200)"/>
    <property type="match status" value="1"/>
</dbReference>
<dbReference type="PANTHER" id="PTHR42057:SF2">
    <property type="entry name" value="F-BOX DOMAIN PROTEIN (AFU_ORTHOLOGUE AFUA_4G00200)-RELATED"/>
    <property type="match status" value="1"/>
</dbReference>
<dbReference type="OrthoDB" id="3140657at2759"/>
<dbReference type="EMBL" id="CH476617">
    <property type="protein sequence ID" value="EEP80581.1"/>
    <property type="molecule type" value="Genomic_DNA"/>
</dbReference>
<sequence>MCRNILDDSILKSHVRKVYVNTIEEDWESEPENGGNFDHGYETDDYEPSLETKAQMSLLTQFPLLEHITLRFEKNFTKESGGFYSDYPPQNLEFRLEVLQWFFSSLVASSVRPRSLAFRNIHSIALQDPAMLDLLAQMLHGLRALRLNVSNQRQNGDYGYVVDNPHTFEQLPSDWLSPTKSTLEHLTLYSNQPFGLFPKLDLSSIHFPRLKSLALGQYEFFHDDQLDWIISHGPTLRELYLDNCIILHAIVYSEWEQGHLHRYHPSALSGKWDEVERSLDPRTTRYIYTTRWHDYFAMFRTGLPLLQHFRIGKSMWCHEFPFEKEREIEIGLFEDRYLTWDGGFHTRSSDFDIPEELGDISSCDEEDKDALLALFQKIGQNVPEREGGLVCDEQGVWH</sequence>
<protein>
    <recommendedName>
        <fullName evidence="3">F-box domain-containing protein</fullName>
    </recommendedName>
</protein>
<proteinExistence type="predicted"/>
<dbReference type="GeneID" id="8438072"/>
<evidence type="ECO:0008006" key="3">
    <source>
        <dbReference type="Google" id="ProtNLM"/>
    </source>
</evidence>
<dbReference type="OMA" id="WECPEET"/>